<dbReference type="EMBL" id="JACGWO010000002">
    <property type="protein sequence ID" value="KAK4434821.1"/>
    <property type="molecule type" value="Genomic_DNA"/>
</dbReference>
<feature type="region of interest" description="Disordered" evidence="1">
    <location>
        <begin position="24"/>
        <end position="68"/>
    </location>
</feature>
<comment type="caution">
    <text evidence="2">The sequence shown here is derived from an EMBL/GenBank/DDBJ whole genome shotgun (WGS) entry which is preliminary data.</text>
</comment>
<evidence type="ECO:0000313" key="3">
    <source>
        <dbReference type="Proteomes" id="UP001293254"/>
    </source>
</evidence>
<accession>A0AAE1YRT5</accession>
<reference evidence="2" key="2">
    <citation type="journal article" date="2024" name="Plant">
        <title>Genomic evolution and insights into agronomic trait innovations of Sesamum species.</title>
        <authorList>
            <person name="Miao H."/>
            <person name="Wang L."/>
            <person name="Qu L."/>
            <person name="Liu H."/>
            <person name="Sun Y."/>
            <person name="Le M."/>
            <person name="Wang Q."/>
            <person name="Wei S."/>
            <person name="Zheng Y."/>
            <person name="Lin W."/>
            <person name="Duan Y."/>
            <person name="Cao H."/>
            <person name="Xiong S."/>
            <person name="Wang X."/>
            <person name="Wei L."/>
            <person name="Li C."/>
            <person name="Ma Q."/>
            <person name="Ju M."/>
            <person name="Zhao R."/>
            <person name="Li G."/>
            <person name="Mu C."/>
            <person name="Tian Q."/>
            <person name="Mei H."/>
            <person name="Zhang T."/>
            <person name="Gao T."/>
            <person name="Zhang H."/>
        </authorList>
    </citation>
    <scope>NUCLEOTIDE SEQUENCE</scope>
    <source>
        <strain evidence="2">3651</strain>
    </source>
</reference>
<dbReference type="AlphaFoldDB" id="A0AAE1YRT5"/>
<protein>
    <submittedName>
        <fullName evidence="2">Uncharacterized protein</fullName>
    </submittedName>
</protein>
<proteinExistence type="predicted"/>
<feature type="compositionally biased region" description="Low complexity" evidence="1">
    <location>
        <begin position="44"/>
        <end position="55"/>
    </location>
</feature>
<evidence type="ECO:0000256" key="1">
    <source>
        <dbReference type="SAM" id="MobiDB-lite"/>
    </source>
</evidence>
<organism evidence="2 3">
    <name type="scientific">Sesamum alatum</name>
    <dbReference type="NCBI Taxonomy" id="300844"/>
    <lineage>
        <taxon>Eukaryota</taxon>
        <taxon>Viridiplantae</taxon>
        <taxon>Streptophyta</taxon>
        <taxon>Embryophyta</taxon>
        <taxon>Tracheophyta</taxon>
        <taxon>Spermatophyta</taxon>
        <taxon>Magnoliopsida</taxon>
        <taxon>eudicotyledons</taxon>
        <taxon>Gunneridae</taxon>
        <taxon>Pentapetalae</taxon>
        <taxon>asterids</taxon>
        <taxon>lamiids</taxon>
        <taxon>Lamiales</taxon>
        <taxon>Pedaliaceae</taxon>
        <taxon>Sesamum</taxon>
    </lineage>
</organism>
<dbReference type="Proteomes" id="UP001293254">
    <property type="component" value="Unassembled WGS sequence"/>
</dbReference>
<sequence length="176" mass="19045">MQRSSSLNGMDLAKCGIADHEIFDLAPKGNPPGPFPTYTRRAESGSARRSSGGSRRLTKGGLDPSHVGESGLATTVYAKANTRASKPPIHSSDLGLLHDTKAFLIRNFEMKDMVQHRKAPSFVIPWPIGIARALPALYKIPARPGKRWQQQKGRGPCSCCARPLLSQWGTADPLSS</sequence>
<reference evidence="2" key="1">
    <citation type="submission" date="2020-06" db="EMBL/GenBank/DDBJ databases">
        <authorList>
            <person name="Li T."/>
            <person name="Hu X."/>
            <person name="Zhang T."/>
            <person name="Song X."/>
            <person name="Zhang H."/>
            <person name="Dai N."/>
            <person name="Sheng W."/>
            <person name="Hou X."/>
            <person name="Wei L."/>
        </authorList>
    </citation>
    <scope>NUCLEOTIDE SEQUENCE</scope>
    <source>
        <strain evidence="2">3651</strain>
        <tissue evidence="2">Leaf</tissue>
    </source>
</reference>
<evidence type="ECO:0000313" key="2">
    <source>
        <dbReference type="EMBL" id="KAK4434821.1"/>
    </source>
</evidence>
<name>A0AAE1YRT5_9LAMI</name>
<gene>
    <name evidence="2" type="ORF">Salat_0645000</name>
</gene>
<keyword evidence="3" id="KW-1185">Reference proteome</keyword>